<dbReference type="InterPro" id="IPR044878">
    <property type="entry name" value="UbiA_sf"/>
</dbReference>
<feature type="transmembrane region" description="Helical" evidence="5">
    <location>
        <begin position="235"/>
        <end position="254"/>
    </location>
</feature>
<feature type="transmembrane region" description="Helical" evidence="5">
    <location>
        <begin position="131"/>
        <end position="149"/>
    </location>
</feature>
<dbReference type="Pfam" id="PF01040">
    <property type="entry name" value="UbiA"/>
    <property type="match status" value="1"/>
</dbReference>
<keyword evidence="6" id="KW-0808">Transferase</keyword>
<dbReference type="CDD" id="cd13956">
    <property type="entry name" value="PT_UbiA"/>
    <property type="match status" value="1"/>
</dbReference>
<reference evidence="6 7" key="1">
    <citation type="submission" date="2018-11" db="EMBL/GenBank/DDBJ databases">
        <title>Sequencing the genomes of 1000 actinobacteria strains.</title>
        <authorList>
            <person name="Klenk H.-P."/>
        </authorList>
    </citation>
    <scope>NUCLEOTIDE SEQUENCE [LARGE SCALE GENOMIC DNA]</scope>
    <source>
        <strain evidence="6 7">DSM 11294</strain>
    </source>
</reference>
<feature type="transmembrane region" description="Helical" evidence="5">
    <location>
        <begin position="106"/>
        <end position="124"/>
    </location>
</feature>
<organism evidence="6 7">
    <name type="scientific">Bogoriella caseilytica</name>
    <dbReference type="NCBI Taxonomy" id="56055"/>
    <lineage>
        <taxon>Bacteria</taxon>
        <taxon>Bacillati</taxon>
        <taxon>Actinomycetota</taxon>
        <taxon>Actinomycetes</taxon>
        <taxon>Micrococcales</taxon>
        <taxon>Bogoriellaceae</taxon>
        <taxon>Bogoriella</taxon>
    </lineage>
</organism>
<evidence type="ECO:0000256" key="5">
    <source>
        <dbReference type="SAM" id="Phobius"/>
    </source>
</evidence>
<keyword evidence="2 5" id="KW-0812">Transmembrane</keyword>
<protein>
    <submittedName>
        <fullName evidence="6">4-hydroxybenzoate polyprenyltransferase</fullName>
    </submittedName>
</protein>
<evidence type="ECO:0000313" key="7">
    <source>
        <dbReference type="Proteomes" id="UP000280668"/>
    </source>
</evidence>
<dbReference type="RefSeq" id="WP_245991236.1">
    <property type="nucleotide sequence ID" value="NZ_RKHK01000001.1"/>
</dbReference>
<dbReference type="Proteomes" id="UP000280668">
    <property type="component" value="Unassembled WGS sequence"/>
</dbReference>
<accession>A0A3N2BH88</accession>
<comment type="subcellular location">
    <subcellularLocation>
        <location evidence="1">Membrane</location>
        <topology evidence="1">Multi-pass membrane protein</topology>
    </subcellularLocation>
</comment>
<gene>
    <name evidence="6" type="ORF">EDD31_2850</name>
</gene>
<feature type="transmembrane region" description="Helical" evidence="5">
    <location>
        <begin position="44"/>
        <end position="63"/>
    </location>
</feature>
<dbReference type="Gene3D" id="1.10.357.140">
    <property type="entry name" value="UbiA prenyltransferase"/>
    <property type="match status" value="1"/>
</dbReference>
<keyword evidence="7" id="KW-1185">Reference proteome</keyword>
<evidence type="ECO:0000256" key="1">
    <source>
        <dbReference type="ARBA" id="ARBA00004141"/>
    </source>
</evidence>
<evidence type="ECO:0000256" key="2">
    <source>
        <dbReference type="ARBA" id="ARBA00022692"/>
    </source>
</evidence>
<proteinExistence type="predicted"/>
<feature type="transmembrane region" description="Helical" evidence="5">
    <location>
        <begin position="204"/>
        <end position="223"/>
    </location>
</feature>
<keyword evidence="4 5" id="KW-0472">Membrane</keyword>
<dbReference type="InterPro" id="IPR000537">
    <property type="entry name" value="UbiA_prenyltransferase"/>
</dbReference>
<dbReference type="AlphaFoldDB" id="A0A3N2BH88"/>
<evidence type="ECO:0000256" key="4">
    <source>
        <dbReference type="ARBA" id="ARBA00023136"/>
    </source>
</evidence>
<feature type="transmembrane region" description="Helical" evidence="5">
    <location>
        <begin position="261"/>
        <end position="284"/>
    </location>
</feature>
<dbReference type="Gene3D" id="1.20.120.1780">
    <property type="entry name" value="UbiA prenyltransferase"/>
    <property type="match status" value="1"/>
</dbReference>
<evidence type="ECO:0000313" key="6">
    <source>
        <dbReference type="EMBL" id="ROR74434.1"/>
    </source>
</evidence>
<sequence length="285" mass="29516">MTSPPGRTISALWRSCHPGPSLVVTALAAALAIAAEIELWRTVLLTLAVFAGQLFVGFSNDAFDARRDREVGRDDKPLARGEITVHTVWVAALFCLLLALGLSAPLGVGLLTAHALALASAWSYNATLKATAFSIAPFILSFGLFPSFATLTAEPSQFAPMWAWVAGGAFGAAVHLTNVLPDLDDDARTGIRGLPHRLGVRPSVVLAATAVIAGAIAVLIGPAGAKAAEVNTTSWLFFGLISAVALLAVALAFAGRSSRILFRLIMLAGLLLAAHLVTTGNAFAG</sequence>
<dbReference type="GO" id="GO:0016020">
    <property type="term" value="C:membrane"/>
    <property type="evidence" value="ECO:0007669"/>
    <property type="project" value="UniProtKB-SubCell"/>
</dbReference>
<evidence type="ECO:0000256" key="3">
    <source>
        <dbReference type="ARBA" id="ARBA00022989"/>
    </source>
</evidence>
<feature type="transmembrane region" description="Helical" evidence="5">
    <location>
        <begin position="161"/>
        <end position="183"/>
    </location>
</feature>
<dbReference type="GO" id="GO:0016765">
    <property type="term" value="F:transferase activity, transferring alkyl or aryl (other than methyl) groups"/>
    <property type="evidence" value="ECO:0007669"/>
    <property type="project" value="InterPro"/>
</dbReference>
<keyword evidence="3 5" id="KW-1133">Transmembrane helix</keyword>
<dbReference type="EMBL" id="RKHK01000001">
    <property type="protein sequence ID" value="ROR74434.1"/>
    <property type="molecule type" value="Genomic_DNA"/>
</dbReference>
<comment type="caution">
    <text evidence="6">The sequence shown here is derived from an EMBL/GenBank/DDBJ whole genome shotgun (WGS) entry which is preliminary data.</text>
</comment>
<name>A0A3N2BH88_9MICO</name>
<feature type="transmembrane region" description="Helical" evidence="5">
    <location>
        <begin position="83"/>
        <end position="100"/>
    </location>
</feature>